<sequence>MNGRKLATGLVVILLLVGTTPTTAIAQGASDPQPVLLDQDTTHIADVTVDGQQYSVYEHENVFSWASGIDIYTNGGRVTSESTAETVLTALAKRRAVRDLEAESAAPLRTTSRNVSTAASNVSATATAVNETLVYLEQTKTVRENGTTVYNASVEAAPRIPEFNESARELHPELRSFVNASTAYRSNATDLVELLERRENGTDVDPQRLYAQYETTLEAKNDVSDHFGFGGVNEQLAQTANTSEAIAMNVSSVPERGNETARHFRSVHNESAVAANQTATLGLDAFDFNGVQNRADSLEGRWMEDWNSRQNPASTVYQSIAAIVVGIAAVGGYVVRRRR</sequence>
<evidence type="ECO:0000256" key="1">
    <source>
        <dbReference type="SAM" id="Phobius"/>
    </source>
</evidence>
<feature type="transmembrane region" description="Helical" evidence="1">
    <location>
        <begin position="316"/>
        <end position="335"/>
    </location>
</feature>
<accession>A0A1H3DXH2</accession>
<evidence type="ECO:0000313" key="2">
    <source>
        <dbReference type="EMBL" id="SDX71047.1"/>
    </source>
</evidence>
<reference evidence="3" key="1">
    <citation type="submission" date="2016-10" db="EMBL/GenBank/DDBJ databases">
        <authorList>
            <person name="Varghese N."/>
            <person name="Submissions S."/>
        </authorList>
    </citation>
    <scope>NUCLEOTIDE SEQUENCE [LARGE SCALE GENOMIC DNA]</scope>
    <source>
        <strain evidence="3">DC30,IBRC 10041,KCTC 4046</strain>
    </source>
</reference>
<organism evidence="2 3">
    <name type="scientific">Halopenitus persicus</name>
    <dbReference type="NCBI Taxonomy" id="1048396"/>
    <lineage>
        <taxon>Archaea</taxon>
        <taxon>Methanobacteriati</taxon>
        <taxon>Methanobacteriota</taxon>
        <taxon>Stenosarchaea group</taxon>
        <taxon>Halobacteria</taxon>
        <taxon>Halobacteriales</taxon>
        <taxon>Haloferacaceae</taxon>
        <taxon>Halopenitus</taxon>
    </lineage>
</organism>
<protein>
    <submittedName>
        <fullName evidence="2">Uncharacterized protein</fullName>
    </submittedName>
</protein>
<dbReference type="AlphaFoldDB" id="A0A1H3DXH2"/>
<name>A0A1H3DXH2_9EURY</name>
<dbReference type="EMBL" id="FNPC01000001">
    <property type="protein sequence ID" value="SDX71047.1"/>
    <property type="molecule type" value="Genomic_DNA"/>
</dbReference>
<keyword evidence="1" id="KW-0812">Transmembrane</keyword>
<keyword evidence="1" id="KW-1133">Transmembrane helix</keyword>
<dbReference type="Proteomes" id="UP000199079">
    <property type="component" value="Unassembled WGS sequence"/>
</dbReference>
<keyword evidence="1" id="KW-0472">Membrane</keyword>
<proteinExistence type="predicted"/>
<gene>
    <name evidence="2" type="ORF">SAMN05216564_101190</name>
</gene>
<evidence type="ECO:0000313" key="3">
    <source>
        <dbReference type="Proteomes" id="UP000199079"/>
    </source>
</evidence>
<keyword evidence="3" id="KW-1185">Reference proteome</keyword>
<dbReference type="RefSeq" id="WP_256335618.1">
    <property type="nucleotide sequence ID" value="NZ_FNPC01000001.1"/>
</dbReference>